<organism evidence="6 7">
    <name type="scientific">Achaetomium macrosporum</name>
    <dbReference type="NCBI Taxonomy" id="79813"/>
    <lineage>
        <taxon>Eukaryota</taxon>
        <taxon>Fungi</taxon>
        <taxon>Dikarya</taxon>
        <taxon>Ascomycota</taxon>
        <taxon>Pezizomycotina</taxon>
        <taxon>Sordariomycetes</taxon>
        <taxon>Sordariomycetidae</taxon>
        <taxon>Sordariales</taxon>
        <taxon>Chaetomiaceae</taxon>
        <taxon>Achaetomium</taxon>
    </lineage>
</organism>
<comment type="subcellular location">
    <subcellularLocation>
        <location evidence="1">Membrane</location>
        <topology evidence="1">Multi-pass membrane protein</topology>
    </subcellularLocation>
</comment>
<reference evidence="6" key="2">
    <citation type="submission" date="2023-05" db="EMBL/GenBank/DDBJ databases">
        <authorList>
            <consortium name="Lawrence Berkeley National Laboratory"/>
            <person name="Steindorff A."/>
            <person name="Hensen N."/>
            <person name="Bonometti L."/>
            <person name="Westerberg I."/>
            <person name="Brannstrom I.O."/>
            <person name="Guillou S."/>
            <person name="Cros-Aarteil S."/>
            <person name="Calhoun S."/>
            <person name="Haridas S."/>
            <person name="Kuo A."/>
            <person name="Mondo S."/>
            <person name="Pangilinan J."/>
            <person name="Riley R."/>
            <person name="Labutti K."/>
            <person name="Andreopoulos B."/>
            <person name="Lipzen A."/>
            <person name="Chen C."/>
            <person name="Yanf M."/>
            <person name="Daum C."/>
            <person name="Ng V."/>
            <person name="Clum A."/>
            <person name="Ohm R."/>
            <person name="Martin F."/>
            <person name="Silar P."/>
            <person name="Natvig D."/>
            <person name="Lalanne C."/>
            <person name="Gautier V."/>
            <person name="Ament-Velasquez S.L."/>
            <person name="Kruys A."/>
            <person name="Hutchinson M.I."/>
            <person name="Powell A.J."/>
            <person name="Barry K."/>
            <person name="Miller A.N."/>
            <person name="Grigoriev I.V."/>
            <person name="Debuchy R."/>
            <person name="Gladieux P."/>
            <person name="Thoren M.H."/>
            <person name="Johannesson H."/>
        </authorList>
    </citation>
    <scope>NUCLEOTIDE SEQUENCE</scope>
    <source>
        <strain evidence="6">CBS 532.94</strain>
    </source>
</reference>
<evidence type="ECO:0000256" key="3">
    <source>
        <dbReference type="ARBA" id="ARBA00022989"/>
    </source>
</evidence>
<keyword evidence="2 5" id="KW-0812">Transmembrane</keyword>
<feature type="transmembrane region" description="Helical" evidence="5">
    <location>
        <begin position="106"/>
        <end position="131"/>
    </location>
</feature>
<dbReference type="AlphaFoldDB" id="A0AAN7H6R1"/>
<dbReference type="Pfam" id="PF01544">
    <property type="entry name" value="CorA"/>
    <property type="match status" value="1"/>
</dbReference>
<keyword evidence="4 5" id="KW-0472">Membrane</keyword>
<evidence type="ECO:0000256" key="5">
    <source>
        <dbReference type="SAM" id="Phobius"/>
    </source>
</evidence>
<comment type="caution">
    <text evidence="6">The sequence shown here is derived from an EMBL/GenBank/DDBJ whole genome shotgun (WGS) entry which is preliminary data.</text>
</comment>
<dbReference type="GO" id="GO:0046873">
    <property type="term" value="F:metal ion transmembrane transporter activity"/>
    <property type="evidence" value="ECO:0007669"/>
    <property type="project" value="InterPro"/>
</dbReference>
<dbReference type="Gene3D" id="1.20.58.340">
    <property type="entry name" value="Magnesium transport protein CorA, transmembrane region"/>
    <property type="match status" value="1"/>
</dbReference>
<keyword evidence="3 5" id="KW-1133">Transmembrane helix</keyword>
<proteinExistence type="predicted"/>
<evidence type="ECO:0000313" key="7">
    <source>
        <dbReference type="Proteomes" id="UP001303760"/>
    </source>
</evidence>
<sequence>MTTSREHSVCLTGFLDGEAPDEFEKQIQARRFGELRERIERKRQEIESLNNGLFSASSVVESRFSSEQNGNIRLLTLVTIAYLPLSFTATIYGMNDLSVSATIGSFFVVTAILSVIMFAIVFNLQLVTVFIRRQFFDKALASVLRDPGPQWRDRAQEGQSKRKPFPASKWLYIGYLFYRVFGRKVTPPSAEKGRRDDSNSV</sequence>
<evidence type="ECO:0000313" key="6">
    <source>
        <dbReference type="EMBL" id="KAK4233282.1"/>
    </source>
</evidence>
<dbReference type="GO" id="GO:0016020">
    <property type="term" value="C:membrane"/>
    <property type="evidence" value="ECO:0007669"/>
    <property type="project" value="UniProtKB-SubCell"/>
</dbReference>
<name>A0AAN7H6R1_9PEZI</name>
<feature type="transmembrane region" description="Helical" evidence="5">
    <location>
        <begin position="72"/>
        <end position="94"/>
    </location>
</feature>
<accession>A0AAN7H6R1</accession>
<gene>
    <name evidence="6" type="ORF">C8A03DRAFT_39016</name>
</gene>
<dbReference type="Proteomes" id="UP001303760">
    <property type="component" value="Unassembled WGS sequence"/>
</dbReference>
<keyword evidence="7" id="KW-1185">Reference proteome</keyword>
<evidence type="ECO:0000256" key="2">
    <source>
        <dbReference type="ARBA" id="ARBA00022692"/>
    </source>
</evidence>
<evidence type="ECO:0000256" key="4">
    <source>
        <dbReference type="ARBA" id="ARBA00023136"/>
    </source>
</evidence>
<dbReference type="InterPro" id="IPR045863">
    <property type="entry name" value="CorA_TM1_TM2"/>
</dbReference>
<reference evidence="6" key="1">
    <citation type="journal article" date="2023" name="Mol. Phylogenet. Evol.">
        <title>Genome-scale phylogeny and comparative genomics of the fungal order Sordariales.</title>
        <authorList>
            <person name="Hensen N."/>
            <person name="Bonometti L."/>
            <person name="Westerberg I."/>
            <person name="Brannstrom I.O."/>
            <person name="Guillou S."/>
            <person name="Cros-Aarteil S."/>
            <person name="Calhoun S."/>
            <person name="Haridas S."/>
            <person name="Kuo A."/>
            <person name="Mondo S."/>
            <person name="Pangilinan J."/>
            <person name="Riley R."/>
            <person name="LaButti K."/>
            <person name="Andreopoulos B."/>
            <person name="Lipzen A."/>
            <person name="Chen C."/>
            <person name="Yan M."/>
            <person name="Daum C."/>
            <person name="Ng V."/>
            <person name="Clum A."/>
            <person name="Steindorff A."/>
            <person name="Ohm R.A."/>
            <person name="Martin F."/>
            <person name="Silar P."/>
            <person name="Natvig D.O."/>
            <person name="Lalanne C."/>
            <person name="Gautier V."/>
            <person name="Ament-Velasquez S.L."/>
            <person name="Kruys A."/>
            <person name="Hutchinson M.I."/>
            <person name="Powell A.J."/>
            <person name="Barry K."/>
            <person name="Miller A.N."/>
            <person name="Grigoriev I.V."/>
            <person name="Debuchy R."/>
            <person name="Gladieux P."/>
            <person name="Hiltunen Thoren M."/>
            <person name="Johannesson H."/>
        </authorList>
    </citation>
    <scope>NUCLEOTIDE SEQUENCE</scope>
    <source>
        <strain evidence="6">CBS 532.94</strain>
    </source>
</reference>
<dbReference type="InterPro" id="IPR002523">
    <property type="entry name" value="MgTranspt_CorA/ZnTranspt_ZntB"/>
</dbReference>
<protein>
    <submittedName>
        <fullName evidence="6">Uncharacterized protein</fullName>
    </submittedName>
</protein>
<dbReference type="SUPFAM" id="SSF144083">
    <property type="entry name" value="Magnesium transport protein CorA, transmembrane region"/>
    <property type="match status" value="1"/>
</dbReference>
<dbReference type="EMBL" id="MU860599">
    <property type="protein sequence ID" value="KAK4233282.1"/>
    <property type="molecule type" value="Genomic_DNA"/>
</dbReference>
<evidence type="ECO:0000256" key="1">
    <source>
        <dbReference type="ARBA" id="ARBA00004141"/>
    </source>
</evidence>